<accession>A0ABP5CRS9</accession>
<proteinExistence type="predicted"/>
<evidence type="ECO:0000313" key="2">
    <source>
        <dbReference type="EMBL" id="GAA1967816.1"/>
    </source>
</evidence>
<feature type="region of interest" description="Disordered" evidence="1">
    <location>
        <begin position="1"/>
        <end position="37"/>
    </location>
</feature>
<name>A0ABP5CRS9_9ACTN</name>
<protein>
    <submittedName>
        <fullName evidence="2">Uncharacterized protein</fullName>
    </submittedName>
</protein>
<comment type="caution">
    <text evidence="2">The sequence shown here is derived from an EMBL/GenBank/DDBJ whole genome shotgun (WGS) entry which is preliminary data.</text>
</comment>
<reference evidence="3" key="1">
    <citation type="journal article" date="2019" name="Int. J. Syst. Evol. Microbiol.">
        <title>The Global Catalogue of Microorganisms (GCM) 10K type strain sequencing project: providing services to taxonomists for standard genome sequencing and annotation.</title>
        <authorList>
            <consortium name="The Broad Institute Genomics Platform"/>
            <consortium name="The Broad Institute Genome Sequencing Center for Infectious Disease"/>
            <person name="Wu L."/>
            <person name="Ma J."/>
        </authorList>
    </citation>
    <scope>NUCLEOTIDE SEQUENCE [LARGE SCALE GENOMIC DNA]</scope>
    <source>
        <strain evidence="3">JCM 16013</strain>
    </source>
</reference>
<evidence type="ECO:0000313" key="3">
    <source>
        <dbReference type="Proteomes" id="UP001499854"/>
    </source>
</evidence>
<dbReference type="EMBL" id="BAAAQM010000013">
    <property type="protein sequence ID" value="GAA1967816.1"/>
    <property type="molecule type" value="Genomic_DNA"/>
</dbReference>
<dbReference type="Proteomes" id="UP001499854">
    <property type="component" value="Unassembled WGS sequence"/>
</dbReference>
<evidence type="ECO:0000256" key="1">
    <source>
        <dbReference type="SAM" id="MobiDB-lite"/>
    </source>
</evidence>
<gene>
    <name evidence="2" type="ORF">GCM10009838_27710</name>
</gene>
<keyword evidence="3" id="KW-1185">Reference proteome</keyword>
<sequence length="239" mass="25183">MIMKSPSGPEGVPGGADQNGQAHGASETGATLPSPGPPAFADTEEAWIVVEIVPSRRAAERSVVHLGGAFRRQARRGWADAFVVTGDQHGTFQLVQSRFVTANGLVAAVMKFSASIMVGFHGVVSVLKGVRSGAEAVRARETRVGAGAERVRELLGEAGEHKAGLVIRCTDDVTVQHAEARAAQHAIDHWCGSRSEFLAALEHLGSAYDWLRPAADGHGLTAGRRRRLIGRLRGESGSG</sequence>
<organism evidence="2 3">
    <name type="scientific">Catenulispora subtropica</name>
    <dbReference type="NCBI Taxonomy" id="450798"/>
    <lineage>
        <taxon>Bacteria</taxon>
        <taxon>Bacillati</taxon>
        <taxon>Actinomycetota</taxon>
        <taxon>Actinomycetes</taxon>
        <taxon>Catenulisporales</taxon>
        <taxon>Catenulisporaceae</taxon>
        <taxon>Catenulispora</taxon>
    </lineage>
</organism>